<dbReference type="EMBL" id="AOIB01000010">
    <property type="protein sequence ID" value="ELY60917.1"/>
    <property type="molecule type" value="Genomic_DNA"/>
</dbReference>
<feature type="transmembrane region" description="Helical" evidence="2">
    <location>
        <begin position="7"/>
        <end position="25"/>
    </location>
</feature>
<keyword evidence="5" id="KW-1185">Reference proteome</keyword>
<keyword evidence="2" id="KW-1133">Transmembrane helix</keyword>
<keyword evidence="2" id="KW-0812">Transmembrane</keyword>
<dbReference type="PANTHER" id="PTHR34351">
    <property type="entry name" value="SLR1927 PROTEIN-RELATED"/>
    <property type="match status" value="1"/>
</dbReference>
<dbReference type="PANTHER" id="PTHR34351:SF1">
    <property type="entry name" value="SLR1927 PROTEIN"/>
    <property type="match status" value="1"/>
</dbReference>
<keyword evidence="2" id="KW-0472">Membrane</keyword>
<evidence type="ECO:0000256" key="2">
    <source>
        <dbReference type="SAM" id="Phobius"/>
    </source>
</evidence>
<feature type="transmembrane region" description="Helical" evidence="2">
    <location>
        <begin position="31"/>
        <end position="48"/>
    </location>
</feature>
<dbReference type="InterPro" id="IPR002881">
    <property type="entry name" value="DUF58"/>
</dbReference>
<evidence type="ECO:0000259" key="3">
    <source>
        <dbReference type="Pfam" id="PF01882"/>
    </source>
</evidence>
<proteinExistence type="predicted"/>
<dbReference type="eggNOG" id="arCOG02744">
    <property type="taxonomic scope" value="Archaea"/>
</dbReference>
<comment type="caution">
    <text evidence="4">The sequence shown here is derived from an EMBL/GenBank/DDBJ whole genome shotgun (WGS) entry which is preliminary data.</text>
</comment>
<protein>
    <recommendedName>
        <fullName evidence="3">DUF58 domain-containing protein</fullName>
    </recommendedName>
</protein>
<dbReference type="STRING" id="1227497.C491_01986"/>
<dbReference type="OrthoDB" id="313155at2157"/>
<dbReference type="RefSeq" id="WP_005553378.1">
    <property type="nucleotide sequence ID" value="NZ_AOIB01000010.1"/>
</dbReference>
<name>L9XH24_9EURY</name>
<dbReference type="Pfam" id="PF01882">
    <property type="entry name" value="DUF58"/>
    <property type="match status" value="1"/>
</dbReference>
<gene>
    <name evidence="4" type="ORF">C491_01986</name>
</gene>
<dbReference type="Proteomes" id="UP000011688">
    <property type="component" value="Unassembled WGS sequence"/>
</dbReference>
<evidence type="ECO:0000313" key="4">
    <source>
        <dbReference type="EMBL" id="ELY60917.1"/>
    </source>
</evidence>
<feature type="region of interest" description="Disordered" evidence="1">
    <location>
        <begin position="321"/>
        <end position="355"/>
    </location>
</feature>
<feature type="compositionally biased region" description="Basic and acidic residues" evidence="1">
    <location>
        <begin position="321"/>
        <end position="335"/>
    </location>
</feature>
<evidence type="ECO:0000313" key="5">
    <source>
        <dbReference type="Proteomes" id="UP000011688"/>
    </source>
</evidence>
<sequence length="355" mass="38320">MRLTSRGWGVVAVVAFGAVMSWQYGPRSLDAVVIPLVVVVVAGVLTTVRADRPRVRRGSIPEGFLGETRTVTVAIETDSSVAATVRDEVGDGLAAPDPTVETTLDGETELEYDLTLEERGEHRIGPVSIAVRDVFGLFERRFEYEETMTVLAYPRIYDLQNGASRDLEALAGVAREANREEFDHLREYQRGDPLREVHWKSAAKRPDDELVVKEFAADETVGAATVAAECTPGQEDELAAAVASVATYLLECEVRVGLTVGAEGHPPSTGRRHHRSLLRSLAVLEAEELDERSRTEADVLVQADTNGTTVIVEGHEIPFDRLRGADGRTAVDSRSDGNGSSNADAETDGTPGVAA</sequence>
<organism evidence="4 5">
    <name type="scientific">Natronococcus amylolyticus DSM 10524</name>
    <dbReference type="NCBI Taxonomy" id="1227497"/>
    <lineage>
        <taxon>Archaea</taxon>
        <taxon>Methanobacteriati</taxon>
        <taxon>Methanobacteriota</taxon>
        <taxon>Stenosarchaea group</taxon>
        <taxon>Halobacteria</taxon>
        <taxon>Halobacteriales</taxon>
        <taxon>Natrialbaceae</taxon>
        <taxon>Natronococcus</taxon>
    </lineage>
</organism>
<feature type="domain" description="DUF58" evidence="3">
    <location>
        <begin position="185"/>
        <end position="286"/>
    </location>
</feature>
<evidence type="ECO:0000256" key="1">
    <source>
        <dbReference type="SAM" id="MobiDB-lite"/>
    </source>
</evidence>
<accession>L9XH24</accession>
<dbReference type="AlphaFoldDB" id="L9XH24"/>
<reference evidence="4 5" key="1">
    <citation type="journal article" date="2014" name="PLoS Genet.">
        <title>Phylogenetically driven sequencing of extremely halophilic archaea reveals strategies for static and dynamic osmo-response.</title>
        <authorList>
            <person name="Becker E.A."/>
            <person name="Seitzer P.M."/>
            <person name="Tritt A."/>
            <person name="Larsen D."/>
            <person name="Krusor M."/>
            <person name="Yao A.I."/>
            <person name="Wu D."/>
            <person name="Madern D."/>
            <person name="Eisen J.A."/>
            <person name="Darling A.E."/>
            <person name="Facciotti M.T."/>
        </authorList>
    </citation>
    <scope>NUCLEOTIDE SEQUENCE [LARGE SCALE GENOMIC DNA]</scope>
    <source>
        <strain evidence="4 5">DSM 10524</strain>
    </source>
</reference>